<dbReference type="RefSeq" id="WP_087698348.1">
    <property type="nucleotide sequence ID" value="NZ_JABXOB010000004.1"/>
</dbReference>
<accession>A0A202B600</accession>
<dbReference type="Proteomes" id="UP000196342">
    <property type="component" value="Unassembled WGS sequence"/>
</dbReference>
<gene>
    <name evidence="1" type="ORF">CBW21_16175</name>
</gene>
<dbReference type="AlphaFoldDB" id="A0A202B600"/>
<dbReference type="EMBL" id="NHOO01000014">
    <property type="protein sequence ID" value="OVE46944.1"/>
    <property type="molecule type" value="Genomic_DNA"/>
</dbReference>
<name>A0A202B600_CHRVL</name>
<proteinExistence type="predicted"/>
<evidence type="ECO:0000313" key="1">
    <source>
        <dbReference type="EMBL" id="OVE46944.1"/>
    </source>
</evidence>
<comment type="caution">
    <text evidence="1">The sequence shown here is derived from an EMBL/GenBank/DDBJ whole genome shotgun (WGS) entry which is preliminary data.</text>
</comment>
<keyword evidence="2" id="KW-1185">Reference proteome</keyword>
<organism evidence="1 2">
    <name type="scientific">Chromobacterium violaceum</name>
    <dbReference type="NCBI Taxonomy" id="536"/>
    <lineage>
        <taxon>Bacteria</taxon>
        <taxon>Pseudomonadati</taxon>
        <taxon>Pseudomonadota</taxon>
        <taxon>Betaproteobacteria</taxon>
        <taxon>Neisseriales</taxon>
        <taxon>Chromobacteriaceae</taxon>
        <taxon>Chromobacterium</taxon>
    </lineage>
</organism>
<protein>
    <submittedName>
        <fullName evidence="1">Uncharacterized protein</fullName>
    </submittedName>
</protein>
<evidence type="ECO:0000313" key="2">
    <source>
        <dbReference type="Proteomes" id="UP000196342"/>
    </source>
</evidence>
<sequence length="111" mass="11693">MGFPSRATETHVERVRQVCQRQLNIVGPGAAGVLSLNGGEYGADMLVDLIGMDVMARYDRIRLVLCHSAGPVPGGDSLAQQLARLAGKPITGFQGKVCTTAPSMALLEELA</sequence>
<reference evidence="1 2" key="1">
    <citation type="submission" date="2017-05" db="EMBL/GenBank/DDBJ databases">
        <title>Chromobacterium violaceum GHPS1 isolated from Hydrocarbon polluted soil in French Guiana display an awesome secondary metabolite arsenal and a battery of drug and heavy-metal-resistance and detoxification of xenobiotics proteins.</title>
        <authorList>
            <person name="Belbahri L."/>
        </authorList>
    </citation>
    <scope>NUCLEOTIDE SEQUENCE [LARGE SCALE GENOMIC DNA]</scope>
    <source>
        <strain evidence="1 2">GHPS1</strain>
    </source>
</reference>